<gene>
    <name evidence="1" type="ORF">UW44_C0006G0006</name>
</gene>
<organism evidence="1 2">
    <name type="scientific">Candidatus Collierbacteria bacterium GW2011_GWB2_44_22</name>
    <dbReference type="NCBI Taxonomy" id="1618387"/>
    <lineage>
        <taxon>Bacteria</taxon>
        <taxon>Candidatus Collieribacteriota</taxon>
    </lineage>
</organism>
<accession>A0A0G1HZ88</accession>
<evidence type="ECO:0000313" key="1">
    <source>
        <dbReference type="EMBL" id="KKT51888.1"/>
    </source>
</evidence>
<dbReference type="Proteomes" id="UP000034006">
    <property type="component" value="Unassembled WGS sequence"/>
</dbReference>
<reference evidence="1 2" key="1">
    <citation type="journal article" date="2015" name="Nature">
        <title>rRNA introns, odd ribosomes, and small enigmatic genomes across a large radiation of phyla.</title>
        <authorList>
            <person name="Brown C.T."/>
            <person name="Hug L.A."/>
            <person name="Thomas B.C."/>
            <person name="Sharon I."/>
            <person name="Castelle C.J."/>
            <person name="Singh A."/>
            <person name="Wilkins M.J."/>
            <person name="Williams K.H."/>
            <person name="Banfield J.F."/>
        </authorList>
    </citation>
    <scope>NUCLEOTIDE SEQUENCE [LARGE SCALE GENOMIC DNA]</scope>
</reference>
<name>A0A0G1HZ88_9BACT</name>
<comment type="caution">
    <text evidence="1">The sequence shown here is derived from an EMBL/GenBank/DDBJ whole genome shotgun (WGS) entry which is preliminary data.</text>
</comment>
<dbReference type="EMBL" id="LCIH01000006">
    <property type="protein sequence ID" value="KKT51888.1"/>
    <property type="molecule type" value="Genomic_DNA"/>
</dbReference>
<dbReference type="AlphaFoldDB" id="A0A0G1HZ88"/>
<evidence type="ECO:0000313" key="2">
    <source>
        <dbReference type="Proteomes" id="UP000034006"/>
    </source>
</evidence>
<sequence>MFCSRTITCIYEVITCLSWNGSITANEYGIFLEIAPPNYHAEIGKPRFNI</sequence>
<dbReference type="STRING" id="1618387.UW44_C0006G0006"/>
<protein>
    <submittedName>
        <fullName evidence="1">Uncharacterized protein</fullName>
    </submittedName>
</protein>
<proteinExistence type="predicted"/>